<feature type="compositionally biased region" description="Polar residues" evidence="1">
    <location>
        <begin position="504"/>
        <end position="519"/>
    </location>
</feature>
<name>A0A9P0ACF6_BEMTA</name>
<keyword evidence="2" id="KW-0472">Membrane</keyword>
<keyword evidence="4" id="KW-1185">Reference proteome</keyword>
<keyword evidence="2" id="KW-1133">Transmembrane helix</keyword>
<dbReference type="EMBL" id="OU963865">
    <property type="protein sequence ID" value="CAH0388830.1"/>
    <property type="molecule type" value="Genomic_DNA"/>
</dbReference>
<evidence type="ECO:0000256" key="1">
    <source>
        <dbReference type="SAM" id="MobiDB-lite"/>
    </source>
</evidence>
<evidence type="ECO:0000256" key="2">
    <source>
        <dbReference type="SAM" id="Phobius"/>
    </source>
</evidence>
<protein>
    <submittedName>
        <fullName evidence="3">Uncharacterized protein</fullName>
    </submittedName>
</protein>
<proteinExistence type="predicted"/>
<dbReference type="AlphaFoldDB" id="A0A9P0ACF6"/>
<feature type="region of interest" description="Disordered" evidence="1">
    <location>
        <begin position="121"/>
        <end position="256"/>
    </location>
</feature>
<feature type="compositionally biased region" description="Acidic residues" evidence="1">
    <location>
        <begin position="222"/>
        <end position="231"/>
    </location>
</feature>
<feature type="transmembrane region" description="Helical" evidence="2">
    <location>
        <begin position="12"/>
        <end position="33"/>
    </location>
</feature>
<organism evidence="3 4">
    <name type="scientific">Bemisia tabaci</name>
    <name type="common">Sweetpotato whitefly</name>
    <name type="synonym">Aleurodes tabaci</name>
    <dbReference type="NCBI Taxonomy" id="7038"/>
    <lineage>
        <taxon>Eukaryota</taxon>
        <taxon>Metazoa</taxon>
        <taxon>Ecdysozoa</taxon>
        <taxon>Arthropoda</taxon>
        <taxon>Hexapoda</taxon>
        <taxon>Insecta</taxon>
        <taxon>Pterygota</taxon>
        <taxon>Neoptera</taxon>
        <taxon>Paraneoptera</taxon>
        <taxon>Hemiptera</taxon>
        <taxon>Sternorrhyncha</taxon>
        <taxon>Aleyrodoidea</taxon>
        <taxon>Aleyrodidae</taxon>
        <taxon>Aleyrodinae</taxon>
        <taxon>Bemisia</taxon>
    </lineage>
</organism>
<evidence type="ECO:0000313" key="3">
    <source>
        <dbReference type="EMBL" id="CAH0388830.1"/>
    </source>
</evidence>
<feature type="compositionally biased region" description="Basic and acidic residues" evidence="1">
    <location>
        <begin position="172"/>
        <end position="192"/>
    </location>
</feature>
<sequence length="519" mass="57878">MGYDEVEVSRIIFRAVLVASLAAGIVTSSSLGYTTSDVDYGGDSINRRDVTGKFGTEVKGINEREDKDEILAKIVVQVPLDSENVTSPSKIKVRSSEDVVQVPLDSKNVTYPSRIIEVRSSDDKIEGESSSEDQLFAEEKKGSDNLLLPRSPYASAEEESEEPYPNYSQDYRGGDMYREDSRGRDMYGEDSRGNQPGPLKYSEQLDNGYASRSWTSYPPDEHFDDAEEEVEHTESYNKPESLRSNRAYAGDRYGPPRHADYDERGAYFDNSYSSSSSPNVFSAVQDMVENQSMFYATFQCPEKVGKYICKIKCVERDEKLTGICEAGYCTCILKQQKKLRKQLTKRFMAAMNGYDTDCSNYKKTKHCKRFCKTLTPDKTFTGLCKDNHCQCITYPKLPEAKKTACRKAINKLKQFEDRALKHLGIKPKPLAAFTEKQVNAATDEAIKRLKANNSMDSCTGEDINNLRGIILSLSQGFNALRGDQGFAETPAPAAIISVKPPSASPENAETPSATISIKP</sequence>
<feature type="region of interest" description="Disordered" evidence="1">
    <location>
        <begin position="498"/>
        <end position="519"/>
    </location>
</feature>
<feature type="compositionally biased region" description="Basic and acidic residues" evidence="1">
    <location>
        <begin position="232"/>
        <end position="243"/>
    </location>
</feature>
<accession>A0A9P0ACF6</accession>
<keyword evidence="2" id="KW-0812">Transmembrane</keyword>
<reference evidence="3" key="1">
    <citation type="submission" date="2021-12" db="EMBL/GenBank/DDBJ databases">
        <authorList>
            <person name="King R."/>
        </authorList>
    </citation>
    <scope>NUCLEOTIDE SEQUENCE</scope>
</reference>
<gene>
    <name evidence="3" type="ORF">BEMITA_LOCUS7715</name>
</gene>
<dbReference type="Proteomes" id="UP001152759">
    <property type="component" value="Chromosome 4"/>
</dbReference>
<evidence type="ECO:0000313" key="4">
    <source>
        <dbReference type="Proteomes" id="UP001152759"/>
    </source>
</evidence>